<feature type="domain" description="6-hydroxymethylpterin diphosphokinase MptE-like" evidence="1">
    <location>
        <begin position="6"/>
        <end position="148"/>
    </location>
</feature>
<evidence type="ECO:0000313" key="3">
    <source>
        <dbReference type="Proteomes" id="UP000679352"/>
    </source>
</evidence>
<evidence type="ECO:0000259" key="1">
    <source>
        <dbReference type="Pfam" id="PF01973"/>
    </source>
</evidence>
<evidence type="ECO:0000313" key="2">
    <source>
        <dbReference type="EMBL" id="QWK93200.1"/>
    </source>
</evidence>
<sequence>MPQLTRFQDLHRGERAVIVCNGPSLNQMDLSFLRHELVIGLNKIHLGMERFGFAPRYLVAVNARVVKQARAELAALTAIKFIGARAAAHLPEDAFTYHVPVLNPPVVFSRDLTVGVREGGTVTHAALQIAWYMGFTEVVIIGMDHRFTYQGAPHETRFLDGPDPNHFSADYFGNQSWDNPDLARSEASYAEARRVYEETGRRVLDATLGGACQVFQKADYRQVFDVN</sequence>
<keyword evidence="3" id="KW-1185">Reference proteome</keyword>
<gene>
    <name evidence="2" type="ORF">KM031_21820</name>
</gene>
<accession>A0A975S4F5</accession>
<organism evidence="2 3">
    <name type="scientific">Gemmobacter fulvus</name>
    <dbReference type="NCBI Taxonomy" id="2840474"/>
    <lineage>
        <taxon>Bacteria</taxon>
        <taxon>Pseudomonadati</taxon>
        <taxon>Pseudomonadota</taxon>
        <taxon>Alphaproteobacteria</taxon>
        <taxon>Rhodobacterales</taxon>
        <taxon>Paracoccaceae</taxon>
        <taxon>Gemmobacter</taxon>
    </lineage>
</organism>
<name>A0A975S4F5_9RHOB</name>
<proteinExistence type="predicted"/>
<dbReference type="KEGG" id="gfu:KM031_21820"/>
<dbReference type="EMBL" id="CP076366">
    <property type="protein sequence ID" value="QWK93200.1"/>
    <property type="molecule type" value="Genomic_DNA"/>
</dbReference>
<dbReference type="InterPro" id="IPR002826">
    <property type="entry name" value="MptE-like"/>
</dbReference>
<dbReference type="RefSeq" id="WP_215507019.1">
    <property type="nucleotide sequence ID" value="NZ_CP076366.1"/>
</dbReference>
<reference evidence="2" key="1">
    <citation type="submission" date="2021-06" db="EMBL/GenBank/DDBJ databases">
        <authorList>
            <person name="Lee C.-S."/>
            <person name="Jin L."/>
        </authorList>
    </citation>
    <scope>NUCLEOTIDE SEQUENCE</scope>
    <source>
        <strain evidence="2">Con5</strain>
        <plasmid evidence="2">p5</plasmid>
    </source>
</reference>
<dbReference type="Pfam" id="PF01973">
    <property type="entry name" value="MptE-like"/>
    <property type="match status" value="1"/>
</dbReference>
<keyword evidence="2" id="KW-0614">Plasmid</keyword>
<dbReference type="AlphaFoldDB" id="A0A975S4F5"/>
<geneLocation type="plasmid" evidence="2 3">
    <name>p5</name>
</geneLocation>
<dbReference type="Proteomes" id="UP000679352">
    <property type="component" value="Plasmid p5"/>
</dbReference>
<protein>
    <submittedName>
        <fullName evidence="2">DUF115 domain-containing protein</fullName>
    </submittedName>
</protein>